<accession>A0A843YH13</accession>
<reference evidence="3 4" key="1">
    <citation type="submission" date="2019-10" db="EMBL/GenBank/DDBJ databases">
        <title>Epibacterium sp. nov., isolated from seawater.</title>
        <authorList>
            <person name="Zhang X."/>
            <person name="Li N."/>
        </authorList>
    </citation>
    <scope>NUCLEOTIDE SEQUENCE [LARGE SCALE GENOMIC DNA]</scope>
    <source>
        <strain evidence="3 4">SM1979</strain>
    </source>
</reference>
<sequence length="152" mass="16501">MSYQNAKSLGFDPQDRPTPHPNDPKQEAGLEKIPFACLPIAVLAEDAVAHGEGALKYGRHNWRNGDVLASTYFAATLRHLFAWFEGEDIDPDSGLSHLTKARASLGVLRDAQIQGRAIDDRPPASPADLMEKLNQVSGDMARRVAALKGGNQ</sequence>
<dbReference type="Proteomes" id="UP000444174">
    <property type="component" value="Unassembled WGS sequence"/>
</dbReference>
<comment type="caution">
    <text evidence="3">The sequence shown here is derived from an EMBL/GenBank/DDBJ whole genome shotgun (WGS) entry which is preliminary data.</text>
</comment>
<dbReference type="AlphaFoldDB" id="A0A843YH13"/>
<feature type="region of interest" description="Disordered" evidence="1">
    <location>
        <begin position="1"/>
        <end position="27"/>
    </location>
</feature>
<evidence type="ECO:0000256" key="1">
    <source>
        <dbReference type="SAM" id="MobiDB-lite"/>
    </source>
</evidence>
<gene>
    <name evidence="3" type="ORF">GFB49_11685</name>
</gene>
<evidence type="ECO:0000259" key="2">
    <source>
        <dbReference type="Pfam" id="PF18909"/>
    </source>
</evidence>
<organism evidence="3 4">
    <name type="scientific">Tritonibacter litoralis</name>
    <dbReference type="NCBI Taxonomy" id="2662264"/>
    <lineage>
        <taxon>Bacteria</taxon>
        <taxon>Pseudomonadati</taxon>
        <taxon>Pseudomonadota</taxon>
        <taxon>Alphaproteobacteria</taxon>
        <taxon>Rhodobacterales</taxon>
        <taxon>Paracoccaceae</taxon>
        <taxon>Tritonibacter</taxon>
    </lineage>
</organism>
<evidence type="ECO:0000313" key="3">
    <source>
        <dbReference type="EMBL" id="MQQ09118.1"/>
    </source>
</evidence>
<evidence type="ECO:0000313" key="4">
    <source>
        <dbReference type="Proteomes" id="UP000444174"/>
    </source>
</evidence>
<name>A0A843YH13_9RHOB</name>
<dbReference type="InterPro" id="IPR044038">
    <property type="entry name" value="dATP/dGTP_diPOhydrolase_N"/>
</dbReference>
<proteinExistence type="predicted"/>
<dbReference type="RefSeq" id="WP_153216062.1">
    <property type="nucleotide sequence ID" value="NZ_WIBF01000006.1"/>
</dbReference>
<dbReference type="EMBL" id="WIBF01000006">
    <property type="protein sequence ID" value="MQQ09118.1"/>
    <property type="molecule type" value="Genomic_DNA"/>
</dbReference>
<protein>
    <recommendedName>
        <fullName evidence="2">dATP/dGTP diphosphohydrolase N-terminal domain-containing protein</fullName>
    </recommendedName>
</protein>
<keyword evidence="4" id="KW-1185">Reference proteome</keyword>
<feature type="compositionally biased region" description="Basic and acidic residues" evidence="1">
    <location>
        <begin position="13"/>
        <end position="27"/>
    </location>
</feature>
<dbReference type="Pfam" id="PF18909">
    <property type="entry name" value="dGTP_diPhyd_N"/>
    <property type="match status" value="1"/>
</dbReference>
<feature type="domain" description="dATP/dGTP diphosphohydrolase N-terminal" evidence="2">
    <location>
        <begin position="23"/>
        <end position="121"/>
    </location>
</feature>